<sequence>MKRSVVLFELIITLIILSSATLFALQFYKQLHETHTSEYLQQRQHINLQSSKLFLTHLFANSVLFHANNTTLTFHQKAQTAFKQNLYSGIIDLNQSSKEKAFSANSKLGQLHNIYAVYFNEQFWYELEPFTQDEFLHFKNAQSSKTLFEHYHLIFSQSRLYIKNKQLFLNGALLLEEVNAFNVTQQNNTLLVNLCHKNLCVDWRFKI</sequence>
<dbReference type="Proteomes" id="UP000290657">
    <property type="component" value="Unassembled WGS sequence"/>
</dbReference>
<accession>A0A4Q0XWD5</accession>
<name>A0A4Q0XWD5_9BACT</name>
<proteinExistence type="predicted"/>
<dbReference type="AlphaFoldDB" id="A0A4Q0XWD5"/>
<evidence type="ECO:0008006" key="3">
    <source>
        <dbReference type="Google" id="ProtNLM"/>
    </source>
</evidence>
<organism evidence="1 2">
    <name type="scientific">Candidatus Marinarcus aquaticus</name>
    <dbReference type="NCBI Taxonomy" id="2044504"/>
    <lineage>
        <taxon>Bacteria</taxon>
        <taxon>Pseudomonadati</taxon>
        <taxon>Campylobacterota</taxon>
        <taxon>Epsilonproteobacteria</taxon>
        <taxon>Campylobacterales</taxon>
        <taxon>Arcobacteraceae</taxon>
        <taxon>Candidatus Marinarcus</taxon>
    </lineage>
</organism>
<comment type="caution">
    <text evidence="1">The sequence shown here is derived from an EMBL/GenBank/DDBJ whole genome shotgun (WGS) entry which is preliminary data.</text>
</comment>
<reference evidence="1 2" key="1">
    <citation type="submission" date="2017-10" db="EMBL/GenBank/DDBJ databases">
        <title>Genomics of the genus Arcobacter.</title>
        <authorList>
            <person name="Perez-Cataluna A."/>
            <person name="Figueras M.J."/>
        </authorList>
    </citation>
    <scope>NUCLEOTIDE SEQUENCE [LARGE SCALE GENOMIC DNA]</scope>
    <source>
        <strain evidence="1 2">CECT 8987</strain>
    </source>
</reference>
<keyword evidence="2" id="KW-1185">Reference proteome</keyword>
<dbReference type="RefSeq" id="WP_128994684.1">
    <property type="nucleotide sequence ID" value="NZ_PDKN01000001.1"/>
</dbReference>
<protein>
    <recommendedName>
        <fullName evidence="3">Type II secretion system protein J</fullName>
    </recommendedName>
</protein>
<evidence type="ECO:0000313" key="2">
    <source>
        <dbReference type="Proteomes" id="UP000290657"/>
    </source>
</evidence>
<evidence type="ECO:0000313" key="1">
    <source>
        <dbReference type="EMBL" id="RXJ60549.1"/>
    </source>
</evidence>
<gene>
    <name evidence="1" type="ORF">CRV04_00600</name>
</gene>
<dbReference type="EMBL" id="PDKN01000001">
    <property type="protein sequence ID" value="RXJ60549.1"/>
    <property type="molecule type" value="Genomic_DNA"/>
</dbReference>